<protein>
    <recommendedName>
        <fullName evidence="4">Autotransporter domain-containing protein</fullName>
    </recommendedName>
</protein>
<proteinExistence type="predicted"/>
<feature type="region of interest" description="Disordered" evidence="1">
    <location>
        <begin position="5790"/>
        <end position="5844"/>
    </location>
</feature>
<evidence type="ECO:0000313" key="2">
    <source>
        <dbReference type="EMBL" id="TMM50342.1"/>
    </source>
</evidence>
<keyword evidence="3" id="KW-1185">Reference proteome</keyword>
<dbReference type="InterPro" id="IPR012334">
    <property type="entry name" value="Pectin_lyas_fold"/>
</dbReference>
<feature type="region of interest" description="Disordered" evidence="1">
    <location>
        <begin position="1198"/>
        <end position="1222"/>
    </location>
</feature>
<feature type="compositionally biased region" description="Low complexity" evidence="1">
    <location>
        <begin position="1198"/>
        <end position="1208"/>
    </location>
</feature>
<sequence length="5844" mass="552915">MSGRKATTAALPMPAHHINSLHQTPRAHRTRRQRLMMQGSVLALSTTMIAFGASEASAQSVAPRENGTRSVQADSDLTPARGTHTTSPVSDVVTVLNQETIINWTTLDTLSLDDTLDYVNFLPNGTNLTFVGPAADYVVLNRIFTAPSATGDYRGIAFGGNVSSRIGATDGSIGGNIWFYSPGGILVNSTASFNVGSLLLSTSNIETIGAGGNQVNFLGITDPGSSIIIQGGARVLANAVEGSYVAMFAPRIEQGGTIDVNGSALLAAAEQGTLTINAGLLSLAVDVGSEDANGIVHTGTTGGPASTGGGDVHWTQLVAVPKNQVMTMLVGGTLGYAEATSAGVVNGTVVLGTGAPTGTGTGNVDVGPAQFNSSTFISSSNDVLFSAAGTTEQITIGGATNTADLTIQAANQIDFEAINGGNIFAFGSVSLGAGSGAVGGTINITADDVGRDDDAIINGIVVGENFTASTARLGVNDSSAGGIGGNATGGTINVDINTGGDFLVGGNVNLSAFARAGFGEAQAGNATGGSVNFAVTGINSRAQVTGTLAIDTSADAAINPDSVGALYAAVGGDAVGGAASFFVTDGRTNLGELLIDSSATASRGTDASTAQSNDAVAGDVAVRLNGNTQTIGSISVAANSSAVASFDAAGNAIAGAVGRSLVDLIADGSTVNIAGGINIDATTFGDVSAAAPGNVIRVATLNDGTVTAESLALNSSHTNGMSANGGTTGSVGIVTSSGGLDVGAVSIDTRATLGFGATEWHDLTGGNITALAIGGFINGTTLSAQSGVYNNEGLTGQGASIGGNITLLADAGNFVFSGSGTLDSSVDGGTGGDQTGLVSRAGDITITQRGDAAGISFNGLDILANAAVTGGFAEGANFIGDGGNAQGGTILIDLLDEDTVTADLSVQANGTGGQGGSIAATAGAATGTGGTGAGGSITLNVGGRSLTTSGASLEAIGTGGAGGEGYETSNAGSAGAGGLGRGGSILVNATNGDISSTGSFAINAFGQGGAGGSGYGVSAGRGGNSQGGNASFVLDGANLLIASGALEINAYAAGGAGGNSQADFGEFRAEGEAGGDGGDAFGGTATYRDISGSTDVTVVALDTTATGGNGGQHIPLEFDYAGDGGAGGSGTGGSTNVILSRSDASSIGYALDARGTGGEGSLGIVSGAGGDGIGGNASLAVENAAVIIGNSSLLASGAGGNARDSQGDGADGAAGGRGTGGSASITADGAVTQLSSSSAVNLGADGTGGVGGRGGSSNDAAGSGGFGGAGGLGTGGTIALSADNGATLAYTAGSSVNARGFGGAGGAGGDNFSNIGGMGGAGGGAVGGSIAFSASTGSTITVQSFEGDNQLNANAIGSTGGDGGLGTFESSFTPGSNGFAIGGDIALLSTGDGSDLTFTGNLIADASAVGAQDTRADASGADATGGSITAEAALGAAFTVTGGFWADATTLAAIGEAGAGTGTGGSIDLVMSGAGSSFDLLGQFDNSFPLGPRGNSLYANASAYEPQSGVPEIRTLVGGDTIGGTITLDFADGSSSFAANTGLVADAGASNPSSAPGQDPALFINPASATGGTIAINLTNSINVWNGNVRAAVNAFAFGGQATLGQITGVLNNAVLDLGANSLSMRTYTAGEIAIVDPVAIDLQVLNGSTLSAGSVSLFADAGHGISTNTIQTGDISMLVDNSAVNVLTGGISIGTEAQAFRFPSVATNTTGADAVAGDVTFVAQNGSVISGNVQLQSFATSDSGPSGGDSTSGTLTYVLADSTHTGGAFGAALEMFSLADGLGGQDIGGSGGRALAGDMNVTISGAANFTGDMAFSNSLLTSYNGGNSGALGAAEAGDVTIDILGGSVNVGTLDFTTSMGADIGGPATAGSDQFGGDFNLTVSGGDFSAASTAIFGDMFGGEGGEAADRAGGTPGAGGAAVSGNVTVTNAGTGALALGDFTVSNSAFGGQGGAGSTGPGGFTGGAGGLAFGGTTTLTGLIDYSALSVTSQSTGGDGGAADLGGTGGRGGTAFGGNLTIDSPGALTNTISLVFSGAAVGGAGADGDSGGTGGAGGAGLGGDFTIALTGTGDLAPVLETLTADTTGTGGAAGAGGSGTAAVSGGAGGTGGAGTAGDVTFTISGAGAVFNTIGMNFNLDASALGGVGGTGGANLLGGTSGNGGLGGNATGGNYSVNVNDGALLDISAAEETFQSVGQGGDGGAGGALDLTNGGTAGGGGNGGDGTGLQVRVTKNGGDLVAGDLTLLSLGVGGNGGAGGTDGGALSGTAGNGGAGTGDIVLLANAFTIGGSTTANDFVMRSQGIGGSGALAGASTAGSVIYQSTVANPANVLDFASLTLEALGDDGTGVVVFGPNSTPTTVSGNADFTSSDDLFFVPDGGAQLVVGGSVFLSASNDIVMSHSNAPSAGFLSLDVGGSFFAAAGGNFSADLGTIVQAGDLLSIRAEGNLDADDLRAGDSIDLSAGQNLTVTDLTITGPVRTFPLSGGVAVANGIRLEAGNTEIAIGLYDPTAQLTINGNVTSTGDITMTSGGQAIIAGGADVSSDNGISIITGDDIILGAGATLTAAANPANSPDTANPFTGSGNLVLAAGLLVETGRMEAPLTTPISSIVLDGTINSNAFSTIMTANAIDGLDSTITAASLTADINDAPAAGAPQSNDAGLLSANCLEGSICLGSVAVDNQFQIGQASNNDVIQLIVEQPNLAANRILITTRNDIVMGTSGFPTTLTANDQFLLASTSGNVNLFDATVTSNQIDISAAGSLLGTGSLISPNDIGITVGQDINLALLDTGGQLTNVGDTGGPFETAYAVPGSLDIGTYIQRGATGVRITAGGDISFGEIQTNGARTIALLADAGDVFLGAVTPANQITLAGDNVMFGDLSTVSQGIDITADNGDVAGGSLDSAQLLSVSGNAVNVGDLSSGAAMDITALAGDLTAGAVSSGAAATLDASGNVTTGDISAAGLGLQVSAGGYIAVGTVSTTGAVASIGINAGGAVDFTSVTSSSLLTITGTDITGGDVQGDDQTEVTGETVAIGNVTSANGFVIVESTVGDVSAGDITSDTLGVTVTSAGAANLGNLTGSNVNVTTAGDATLADTLARANLTFEIGGNLVSGALVSQSASPGLSVTVGGDADVTSASSNGLFDFTVGGALTGGDFFGGNQTNVDAGSVNLTSLVSGGAITVAANAGDVTIGTLDANGNLRVDAAGQAIIGQSDSLFATRIFASSIDLGGANSGGLMLLDAATGAVTVTGTLDAGASLTINAATTVTLGDAAAGAGFALTAADDVTFGTITATDGDAQVTSTGGSVSGTSLLAIAPIGSAGTDRAIIDAAGDITLTGMAQSVDDGVFLTAGGAISVNDIQARDQIRATAGTGAVTIGTITQDLAGFDTILRGSAVSLNSGTLGGSLVMDALAGNVAISGTVTVGEVIDLDATGGISIGTLAAQGGDFTADAGGAITYGAASATGDLAFTAGGAITGGDLDAGGALTLNGADIVIGAASADAIAITGNALTSDLLDAGATILVDASGDVSIANLLSGGQTDITGASVQLGGGDIGGALAVTATAGALTQTGRIDIAGAASFNADAGDIVLGTVVADDTLQVLASGNIDAFALTGAQAGTGDLIVDAGGAVTVDRAFMYNSGGTARIAGSSVSLTTGRFSGRLTMTARTGDITSGGVITADQTASFIASGDVALTGVDAVGGIAIDAGANATYDELISDRGDVTIATAGDVTGRRAIVGVAGADASLLIDAGGTATLTGLHRGRSGVSITADTIDAADVRSAQGDIEITANGLASIGNVTTPVGLATITGASVVLDQATFSSGLSVTATAGDITGTGNLNGNLAAGYAALSATGDIAIGSVSNDGAITLDAGGSASFAELYSRDGSIAVNAGGDITGSTVVADDSFGTGGIDSVTLTAGGDVTLDQTITVFNGYSGAADDFTINAGGAVSLVTIDAVGAFAVDAAGTVAVDSFSSGASTTISGSDVSVGSGAVGGDLALTVTAGDLDATGALTVGGGIDLDASGAIAIGTLAAQGGDFTADAGGAITYDAASATGDLAFTAGGAITGGDLDAGGALTLSGADIAIGAASADAIAITGDALTSDLLDAGTTVVVDASGDVTVIAVQSGDQTDISGNVVDLGSFTTGAATSIAGASVSIGSGTSGGDLTIDASAGDVVLGGAVTSAGGMTIGAAGSLQAATLDAQGGALSILADNVSLDTGSGANGVLVQANGDIAFGSLTSDNRNVELTAGGSISGDTAIARAVSGDGGFDRVIMDAGGDITMSGVVQSVFDGVFLTAGGAIDLADVRSSDRIQIAAGGTLDIAALVQSDGGFATTLSGSFVTLGDVQTGGSATIDAGLGLLIGTASIGNGLVANSAGDVTFTSIETSNDDAEINAAGSISGGDIAALAVSGEGGLDRVILSAGGDIAISGTVLSATDGVFATAGGDFAAGTVDAQDTVSIDVGGAVTIDDVFQRVAGSDATISGASIALGRATIASSFTATANSGDIAVSGPLSVGGTAVIDAANDVSLASASAAGLDVTAGGAIGFGSLISDLQIALTADGAINGGTLDAATTLTASAGSTLDITTATAGGAASLDAQAITYNAIIAGGPVTLAARSGGITGTESGDITSGGAIGLSAAGDILVGTLAAQGGDISADADGAIAYNAALATGDLAFTAGGAIAGGDLDAGGALTLSGADIAIGAASADTIAITTGADILFDSLTANAAITLAATIGTIGANAGPGDITSGGDVTLDAQVLALGDVSSGGSLNATSSVGDASFGAVDAAADITVSAAGGASLTSAISGGNTSLTGTTISLASGDIGGDLALDATAGDLDATGALTVGGGIDLDASGAIAIGTLAAQGGDFTADAGSAITYDAASATGDLAFTAGGAITGGDLDAGGALTLSGADIAIGAASADAIAITTGADILFDSLTANAAINLAATNGTIGANAGPGDITSGGDVTLTAQDIALGDIAAGGAISAAATSGDADFASLTASSDIAVVAAGTPTIGALSSGGDTSITGASVTLSQGDVGGDLSLTSTTGDVDARGTVTAGGAITLSSAGAVQFDTLNAAGGDLTANAAGDIDFAAANAAGSVTLASSGGALNGGNVTAGSAIALSGTAISLGDLDAGTALTADAFGGDLAIGDASAGAAGIDLTASGGVSSGDLAASGPIAVDAGSTLVLGNVTGGAIALTAGGAIGVGIVSSTDDLTISGSEIAVTSANAAGDTSLLARSGAVTADAATAGGRLSVTAQGAIMLGDAVGDNIALTATNGALTITNDLRSTAAGPVDVTLSGTSIAITDSNGVRISSAEATGGTLAILAADTIVIGSGQAADNVSLNSSGGSVLAGTIVAGADAGPSSEVDGSITISAAQDATGALTAASRIGVTAGGDITLGQSTAGTSITLDSGADTVIAGAVAAGTDIAANAGGVFDIIGANSSLVAGLALDIVAQERFLTEGLASGERIVITSGDVVITDSGQLGDASRTQSIVLSNLGAPVTLGGDGSAAGYVVDASEFARIFSGGDVAISATGGVTVDSFTVSVGGQERSGTIGSAGSFTIDSQASIDVIGALDLTNAGAENTLGLRAADTIRVQETGNLRVTDADDTLTGLIALEAANIAMGSDAALGDFEGSSMADLGTALGTPTNVTSVAGFIQADTINFTVSDRLLIQNTGASSEFADRRGFTANTVNITADDDGQINGIAINGTIGGVTGLDAIELANIAGDFDADSTINGCLIGNPASCIPVIPPPPPPIDPVFGTPIQDLLEENIREDNDEALGVDPVGTMLVMLDDPTTDEDDPLIDDPVTGAGNDDLWNGTQDEECDQDDEDPCPVETPEEELEPAE</sequence>
<evidence type="ECO:0000256" key="1">
    <source>
        <dbReference type="SAM" id="MobiDB-lite"/>
    </source>
</evidence>
<feature type="compositionally biased region" description="Acidic residues" evidence="1">
    <location>
        <begin position="5793"/>
        <end position="5802"/>
    </location>
</feature>
<dbReference type="Gene3D" id="2.160.20.10">
    <property type="entry name" value="Single-stranded right-handed beta-helix, Pectin lyase-like"/>
    <property type="match status" value="1"/>
</dbReference>
<dbReference type="InterPro" id="IPR011050">
    <property type="entry name" value="Pectin_lyase_fold/virulence"/>
</dbReference>
<dbReference type="RefSeq" id="WP_138616065.1">
    <property type="nucleotide sequence ID" value="NZ_VCAO01000001.1"/>
</dbReference>
<comment type="caution">
    <text evidence="2">The sequence shown here is derived from an EMBL/GenBank/DDBJ whole genome shotgun (WGS) entry which is preliminary data.</text>
</comment>
<dbReference type="SUPFAM" id="SSF51126">
    <property type="entry name" value="Pectin lyase-like"/>
    <property type="match status" value="1"/>
</dbReference>
<reference evidence="2 3" key="1">
    <citation type="submission" date="2019-05" db="EMBL/GenBank/DDBJ databases">
        <title>Erythrobacter marisflavi sp. nov., isolated from isolated from water of an estuary environment.</title>
        <authorList>
            <person name="Yoon J.-H."/>
        </authorList>
    </citation>
    <scope>NUCLEOTIDE SEQUENCE [LARGE SCALE GENOMIC DNA]</scope>
    <source>
        <strain evidence="2 3">KEM-5</strain>
    </source>
</reference>
<feature type="compositionally biased region" description="Gly residues" evidence="1">
    <location>
        <begin position="1209"/>
        <end position="1221"/>
    </location>
</feature>
<name>A0A5S3P9Y6_9SPHN</name>
<feature type="region of interest" description="Disordered" evidence="1">
    <location>
        <begin position="56"/>
        <end position="87"/>
    </location>
</feature>
<dbReference type="EMBL" id="VCAO01000001">
    <property type="protein sequence ID" value="TMM50342.1"/>
    <property type="molecule type" value="Genomic_DNA"/>
</dbReference>
<evidence type="ECO:0000313" key="3">
    <source>
        <dbReference type="Proteomes" id="UP000309668"/>
    </source>
</evidence>
<gene>
    <name evidence="2" type="ORF">FEV51_03980</name>
</gene>
<dbReference type="InterPro" id="IPR043709">
    <property type="entry name" value="DUF5649"/>
</dbReference>
<feature type="compositionally biased region" description="Acidic residues" evidence="1">
    <location>
        <begin position="5819"/>
        <end position="5844"/>
    </location>
</feature>
<accession>A0A5S3P9Y6</accession>
<evidence type="ECO:0008006" key="4">
    <source>
        <dbReference type="Google" id="ProtNLM"/>
    </source>
</evidence>
<dbReference type="Pfam" id="PF18886">
    <property type="entry name" value="DUF5649"/>
    <property type="match status" value="5"/>
</dbReference>
<dbReference type="Proteomes" id="UP000309668">
    <property type="component" value="Unassembled WGS sequence"/>
</dbReference>
<dbReference type="OrthoDB" id="7399793at2"/>
<organism evidence="2 3">
    <name type="scientific">Qipengyuania marisflavi</name>
    <dbReference type="NCBI Taxonomy" id="2486356"/>
    <lineage>
        <taxon>Bacteria</taxon>
        <taxon>Pseudomonadati</taxon>
        <taxon>Pseudomonadota</taxon>
        <taxon>Alphaproteobacteria</taxon>
        <taxon>Sphingomonadales</taxon>
        <taxon>Erythrobacteraceae</taxon>
        <taxon>Qipengyuania</taxon>
    </lineage>
</organism>